<evidence type="ECO:0000259" key="7">
    <source>
        <dbReference type="Pfam" id="PF01137"/>
    </source>
</evidence>
<dbReference type="EC" id="6.5.1.4" evidence="2"/>
<evidence type="ECO:0000313" key="10">
    <source>
        <dbReference type="Proteomes" id="UP001359485"/>
    </source>
</evidence>
<dbReference type="PANTHER" id="PTHR11096:SF0">
    <property type="entry name" value="RNA 3'-TERMINAL PHOSPHATE CYCLASE"/>
    <property type="match status" value="1"/>
</dbReference>
<feature type="domain" description="RNA 3'-terminal phosphate cyclase" evidence="7">
    <location>
        <begin position="10"/>
        <end position="333"/>
    </location>
</feature>
<keyword evidence="4" id="KW-0436">Ligase</keyword>
<dbReference type="NCBIfam" id="TIGR03399">
    <property type="entry name" value="RNA_3prim_cycl"/>
    <property type="match status" value="1"/>
</dbReference>
<name>A0ABR1AP53_POLSC</name>
<dbReference type="InterPro" id="IPR023797">
    <property type="entry name" value="RNA3'_phos_cyclase_dom"/>
</dbReference>
<evidence type="ECO:0000259" key="8">
    <source>
        <dbReference type="Pfam" id="PF05189"/>
    </source>
</evidence>
<dbReference type="InterPro" id="IPR000228">
    <property type="entry name" value="RNA3'_term_phos_cyc"/>
</dbReference>
<evidence type="ECO:0000313" key="9">
    <source>
        <dbReference type="EMBL" id="KAK6624273.1"/>
    </source>
</evidence>
<feature type="domain" description="RNA 3'-terminal phosphate cyclase insert" evidence="8">
    <location>
        <begin position="181"/>
        <end position="280"/>
    </location>
</feature>
<dbReference type="SUPFAM" id="SSF52913">
    <property type="entry name" value="RNA 3'-terminal phosphate cyclase, RPTC, insert domain"/>
    <property type="match status" value="1"/>
</dbReference>
<dbReference type="Pfam" id="PF01137">
    <property type="entry name" value="RTC"/>
    <property type="match status" value="1"/>
</dbReference>
<keyword evidence="5" id="KW-0547">Nucleotide-binding</keyword>
<dbReference type="InterPro" id="IPR013791">
    <property type="entry name" value="RNA3'-term_phos_cycl_insert"/>
</dbReference>
<reference evidence="9 10" key="1">
    <citation type="submission" date="2023-09" db="EMBL/GenBank/DDBJ databases">
        <title>Genomes of two closely related lineages of the louse Polyplax serrata with different host specificities.</title>
        <authorList>
            <person name="Martinu J."/>
            <person name="Tarabai H."/>
            <person name="Stefka J."/>
            <person name="Hypsa V."/>
        </authorList>
    </citation>
    <scope>NUCLEOTIDE SEQUENCE [LARGE SCALE GENOMIC DNA]</scope>
    <source>
        <strain evidence="9">98ZLc_SE</strain>
    </source>
</reference>
<dbReference type="EMBL" id="JAWJWF010000046">
    <property type="protein sequence ID" value="KAK6624273.1"/>
    <property type="molecule type" value="Genomic_DNA"/>
</dbReference>
<dbReference type="InterPro" id="IPR013792">
    <property type="entry name" value="RNA3'P_cycl/enolpyr_Trfase_a/b"/>
</dbReference>
<dbReference type="Proteomes" id="UP001359485">
    <property type="component" value="Unassembled WGS sequence"/>
</dbReference>
<dbReference type="InterPro" id="IPR037136">
    <property type="entry name" value="RNA3'_phos_cyclase_dom_sf"/>
</dbReference>
<keyword evidence="10" id="KW-1185">Reference proteome</keyword>
<dbReference type="PIRSF" id="PIRSF005378">
    <property type="entry name" value="RNA3'_term_phos_cycl_euk"/>
    <property type="match status" value="1"/>
</dbReference>
<comment type="catalytic activity">
    <reaction evidence="6">
        <text>a 3'-end 3'-phospho-ribonucleotide-RNA + ATP = a 3'-end 2',3'-cyclophospho-ribonucleotide-RNA + AMP + diphosphate</text>
        <dbReference type="Rhea" id="RHEA:23976"/>
        <dbReference type="Rhea" id="RHEA-COMP:10463"/>
        <dbReference type="Rhea" id="RHEA-COMP:10464"/>
        <dbReference type="ChEBI" id="CHEBI:30616"/>
        <dbReference type="ChEBI" id="CHEBI:33019"/>
        <dbReference type="ChEBI" id="CHEBI:83062"/>
        <dbReference type="ChEBI" id="CHEBI:83064"/>
        <dbReference type="ChEBI" id="CHEBI:456215"/>
        <dbReference type="EC" id="6.5.1.4"/>
    </reaction>
</comment>
<dbReference type="PANTHER" id="PTHR11096">
    <property type="entry name" value="RNA 3' TERMINAL PHOSPHATE CYCLASE"/>
    <property type="match status" value="1"/>
</dbReference>
<accession>A0ABR1AP53</accession>
<comment type="caution">
    <text evidence="9">The sequence shown here is derived from an EMBL/GenBank/DDBJ whole genome shotgun (WGS) entry which is preliminary data.</text>
</comment>
<comment type="similarity">
    <text evidence="1">Belongs to the RNA 3'-terminal cyclase family. Type 1 subfamily.</text>
</comment>
<evidence type="ECO:0000256" key="4">
    <source>
        <dbReference type="ARBA" id="ARBA00022598"/>
    </source>
</evidence>
<dbReference type="InterPro" id="IPR036553">
    <property type="entry name" value="RPTC_insert"/>
</dbReference>
<proteinExistence type="inferred from homology"/>
<sequence>MVTQIDGSILEGGGQILRIAVCLSALCNKPIRIQKIRANRKKDGLAPQHLTGIHLARDLSQASLENDFLRSTELTFIPKSIGSGTFVADTQTGGSVALILQVSLPLILFGNNKSHLTLKGGTNADFAPPIDYTINVFKPMVQNFGIDFECEINRRGFIQGNGSITVSTNPVKKLIPINLVEFGELESITGEAYVSGVLPHRMAEEMATAAERVLKRTVKSAVSIKAKKFNNSEAFGNGSGINLFAKTSAGCHLGSSVLGKRGISTTEVGTKAAEALLETLDMQCCADSNMQDQLIIYMALAEGKSRVKVGPITLHTETAIHITELLTGVKFNIVKCDDNTNIIECVGIGLQNKAII</sequence>
<dbReference type="Gene3D" id="3.65.10.20">
    <property type="entry name" value="RNA 3'-terminal phosphate cyclase domain"/>
    <property type="match status" value="1"/>
</dbReference>
<gene>
    <name evidence="9" type="ORF">RUM44_011132</name>
</gene>
<evidence type="ECO:0000256" key="3">
    <source>
        <dbReference type="ARBA" id="ARBA00021428"/>
    </source>
</evidence>
<evidence type="ECO:0000256" key="1">
    <source>
        <dbReference type="ARBA" id="ARBA00009206"/>
    </source>
</evidence>
<evidence type="ECO:0000256" key="2">
    <source>
        <dbReference type="ARBA" id="ARBA00012725"/>
    </source>
</evidence>
<evidence type="ECO:0000256" key="5">
    <source>
        <dbReference type="ARBA" id="ARBA00022741"/>
    </source>
</evidence>
<protein>
    <recommendedName>
        <fullName evidence="3">RNA 3'-terminal phosphate cyclase</fullName>
        <ecNumber evidence="2">6.5.1.4</ecNumber>
    </recommendedName>
</protein>
<dbReference type="Pfam" id="PF05189">
    <property type="entry name" value="RTC_insert"/>
    <property type="match status" value="1"/>
</dbReference>
<evidence type="ECO:0000256" key="6">
    <source>
        <dbReference type="ARBA" id="ARBA00024481"/>
    </source>
</evidence>
<organism evidence="9 10">
    <name type="scientific">Polyplax serrata</name>
    <name type="common">Common mouse louse</name>
    <dbReference type="NCBI Taxonomy" id="468196"/>
    <lineage>
        <taxon>Eukaryota</taxon>
        <taxon>Metazoa</taxon>
        <taxon>Ecdysozoa</taxon>
        <taxon>Arthropoda</taxon>
        <taxon>Hexapoda</taxon>
        <taxon>Insecta</taxon>
        <taxon>Pterygota</taxon>
        <taxon>Neoptera</taxon>
        <taxon>Paraneoptera</taxon>
        <taxon>Psocodea</taxon>
        <taxon>Troctomorpha</taxon>
        <taxon>Phthiraptera</taxon>
        <taxon>Anoplura</taxon>
        <taxon>Polyplacidae</taxon>
        <taxon>Polyplax</taxon>
    </lineage>
</organism>
<dbReference type="Gene3D" id="3.30.360.20">
    <property type="entry name" value="RNA 3'-terminal phosphate cyclase, insert domain"/>
    <property type="match status" value="1"/>
</dbReference>
<dbReference type="SUPFAM" id="SSF55205">
    <property type="entry name" value="EPT/RTPC-like"/>
    <property type="match status" value="2"/>
</dbReference>
<dbReference type="InterPro" id="IPR017770">
    <property type="entry name" value="RNA3'_term_phos_cyc_type_1"/>
</dbReference>